<name>A0A9P9DZY3_9HYPO</name>
<dbReference type="EMBL" id="JAGMUV010000019">
    <property type="protein sequence ID" value="KAH7127466.1"/>
    <property type="molecule type" value="Genomic_DNA"/>
</dbReference>
<sequence>MAENNNSNNNQEQPQSTPQPGLIGSHYQYAKGAAEASLATVGVLTNSQAWKASGEQDKAAGLAALKRVGEQRSQHPEQGYGKVEQMAGKIVGCEGMMREGDASIKNKNK</sequence>
<feature type="compositionally biased region" description="Low complexity" evidence="1">
    <location>
        <begin position="1"/>
        <end position="20"/>
    </location>
</feature>
<dbReference type="Proteomes" id="UP000738349">
    <property type="component" value="Unassembled WGS sequence"/>
</dbReference>
<gene>
    <name evidence="2" type="ORF">EDB81DRAFT_889263</name>
</gene>
<organism evidence="2 3">
    <name type="scientific">Dactylonectria macrodidyma</name>
    <dbReference type="NCBI Taxonomy" id="307937"/>
    <lineage>
        <taxon>Eukaryota</taxon>
        <taxon>Fungi</taxon>
        <taxon>Dikarya</taxon>
        <taxon>Ascomycota</taxon>
        <taxon>Pezizomycotina</taxon>
        <taxon>Sordariomycetes</taxon>
        <taxon>Hypocreomycetidae</taxon>
        <taxon>Hypocreales</taxon>
        <taxon>Nectriaceae</taxon>
        <taxon>Dactylonectria</taxon>
    </lineage>
</organism>
<feature type="region of interest" description="Disordered" evidence="1">
    <location>
        <begin position="1"/>
        <end position="25"/>
    </location>
</feature>
<evidence type="ECO:0000256" key="1">
    <source>
        <dbReference type="SAM" id="MobiDB-lite"/>
    </source>
</evidence>
<keyword evidence="3" id="KW-1185">Reference proteome</keyword>
<accession>A0A9P9DZY3</accession>
<evidence type="ECO:0000313" key="2">
    <source>
        <dbReference type="EMBL" id="KAH7127466.1"/>
    </source>
</evidence>
<protein>
    <submittedName>
        <fullName evidence="2">Uncharacterized protein</fullName>
    </submittedName>
</protein>
<comment type="caution">
    <text evidence="2">The sequence shown here is derived from an EMBL/GenBank/DDBJ whole genome shotgun (WGS) entry which is preliminary data.</text>
</comment>
<proteinExistence type="predicted"/>
<evidence type="ECO:0000313" key="3">
    <source>
        <dbReference type="Proteomes" id="UP000738349"/>
    </source>
</evidence>
<reference evidence="2" key="1">
    <citation type="journal article" date="2021" name="Nat. Commun.">
        <title>Genetic determinants of endophytism in the Arabidopsis root mycobiome.</title>
        <authorList>
            <person name="Mesny F."/>
            <person name="Miyauchi S."/>
            <person name="Thiergart T."/>
            <person name="Pickel B."/>
            <person name="Atanasova L."/>
            <person name="Karlsson M."/>
            <person name="Huettel B."/>
            <person name="Barry K.W."/>
            <person name="Haridas S."/>
            <person name="Chen C."/>
            <person name="Bauer D."/>
            <person name="Andreopoulos W."/>
            <person name="Pangilinan J."/>
            <person name="LaButti K."/>
            <person name="Riley R."/>
            <person name="Lipzen A."/>
            <person name="Clum A."/>
            <person name="Drula E."/>
            <person name="Henrissat B."/>
            <person name="Kohler A."/>
            <person name="Grigoriev I.V."/>
            <person name="Martin F.M."/>
            <person name="Hacquard S."/>
        </authorList>
    </citation>
    <scope>NUCLEOTIDE SEQUENCE</scope>
    <source>
        <strain evidence="2">MPI-CAGE-AT-0147</strain>
    </source>
</reference>
<dbReference type="OrthoDB" id="9999611at2759"/>
<dbReference type="AlphaFoldDB" id="A0A9P9DZY3"/>